<dbReference type="GO" id="GO:0080043">
    <property type="term" value="F:quercetin 3-O-glucosyltransferase activity"/>
    <property type="evidence" value="ECO:0007669"/>
    <property type="project" value="TreeGrafter"/>
</dbReference>
<sequence>MNPVQEERTYGCRVVAMPYPGRGHINPMLNFCKLLASINNDILVTFVVTEEWHGFLSSEIKPANFRFDTIPNVVPSEIGRGADFPGFFEAASMKLGDPFDRLLDRLEPPQPSVIIYDSFLTWMVGVGNRRNIPVASLFTQSSSVFSFFHHFDLLLQNGHFPADVSERGNEIVNYLPGIPSTRIKDLPTVFYGDARKVLHLALEAISWVPKGQYLLFTSIYELEAETIDALKAKFPIPIYSIGPAIPYFRLGENFSTTNGHSDSSYVQWLDSQPKSSVLYISQGSFLSVSSAQMDEIVAGVRDSGVAYLWVARGDDSRINEGCGDKGLVVPWCDQLKVLCHSSVGGFWSHCGWNSTKEGVFGGVPMLTFPIFWDQMPNSKLIVEDWKVGLRVRKDVGVGNLVTREEIASLVQRFMDLESDEGREMRRRGREIGEMCQRAVAKGGSVEANIDAFIKDISQCHNH</sequence>
<evidence type="ECO:0000256" key="2">
    <source>
        <dbReference type="ARBA" id="ARBA00022676"/>
    </source>
</evidence>
<dbReference type="GO" id="GO:0080044">
    <property type="term" value="F:quercetin 7-O-glucosyltransferase activity"/>
    <property type="evidence" value="ECO:0007669"/>
    <property type="project" value="TreeGrafter"/>
</dbReference>
<dbReference type="FunFam" id="3.40.50.2000:FF:000138">
    <property type="entry name" value="Glycosyltransferase"/>
    <property type="match status" value="1"/>
</dbReference>
<dbReference type="InterPro" id="IPR002213">
    <property type="entry name" value="UDP_glucos_trans"/>
</dbReference>
<evidence type="ECO:0000256" key="3">
    <source>
        <dbReference type="ARBA" id="ARBA00022679"/>
    </source>
</evidence>
<dbReference type="SUPFAM" id="SSF53756">
    <property type="entry name" value="UDP-Glycosyltransferase/glycogen phosphorylase"/>
    <property type="match status" value="1"/>
</dbReference>
<dbReference type="Gene3D" id="3.40.50.2000">
    <property type="entry name" value="Glycogen Phosphorylase B"/>
    <property type="match status" value="2"/>
</dbReference>
<keyword evidence="3 4" id="KW-0808">Transferase</keyword>
<dbReference type="Pfam" id="PF00201">
    <property type="entry name" value="UDPGT"/>
    <property type="match status" value="1"/>
</dbReference>
<protein>
    <submittedName>
        <fullName evidence="4">Putative UDP-glycosyltransferase 87A1-like</fullName>
        <ecNumber evidence="4">2.4.1.-</ecNumber>
    </submittedName>
</protein>
<organism evidence="4">
    <name type="scientific">Davidia involucrata</name>
    <name type="common">Dove tree</name>
    <dbReference type="NCBI Taxonomy" id="16924"/>
    <lineage>
        <taxon>Eukaryota</taxon>
        <taxon>Viridiplantae</taxon>
        <taxon>Streptophyta</taxon>
        <taxon>Embryophyta</taxon>
        <taxon>Tracheophyta</taxon>
        <taxon>Spermatophyta</taxon>
        <taxon>Magnoliopsida</taxon>
        <taxon>eudicotyledons</taxon>
        <taxon>Gunneridae</taxon>
        <taxon>Pentapetalae</taxon>
        <taxon>asterids</taxon>
        <taxon>Cornales</taxon>
        <taxon>Nyssaceae</taxon>
        <taxon>Davidia</taxon>
    </lineage>
</organism>
<evidence type="ECO:0000313" key="4">
    <source>
        <dbReference type="EMBL" id="MPA74824.1"/>
    </source>
</evidence>
<dbReference type="CDD" id="cd03784">
    <property type="entry name" value="GT1_Gtf-like"/>
    <property type="match status" value="1"/>
</dbReference>
<dbReference type="AlphaFoldDB" id="A0A5B7C2B6"/>
<proteinExistence type="inferred from homology"/>
<reference evidence="4" key="1">
    <citation type="submission" date="2019-08" db="EMBL/GenBank/DDBJ databases">
        <title>Reference gene set and small RNA set construction with multiple tissues from Davidia involucrata Baill.</title>
        <authorList>
            <person name="Yang H."/>
            <person name="Zhou C."/>
            <person name="Li G."/>
            <person name="Wang J."/>
            <person name="Gao P."/>
            <person name="Wang M."/>
            <person name="Wang R."/>
            <person name="Zhao Y."/>
        </authorList>
    </citation>
    <scope>NUCLEOTIDE SEQUENCE</scope>
    <source>
        <tissue evidence="4">Mixed with DoveR01_LX</tissue>
    </source>
</reference>
<dbReference type="EC" id="2.4.1.-" evidence="4"/>
<dbReference type="EMBL" id="GHES01044265">
    <property type="protein sequence ID" value="MPA74824.1"/>
    <property type="molecule type" value="Transcribed_RNA"/>
</dbReference>
<keyword evidence="2 4" id="KW-0328">Glycosyltransferase</keyword>
<dbReference type="FunFam" id="3.40.50.2000:FF:000152">
    <property type="entry name" value="Glycosyltransferase"/>
    <property type="match status" value="1"/>
</dbReference>
<accession>A0A5B7C2B6</accession>
<dbReference type="PANTHER" id="PTHR11926:SF774">
    <property type="entry name" value="UDP-GLYCOSYLTRANSFERASE 85A1-RELATED"/>
    <property type="match status" value="1"/>
</dbReference>
<comment type="similarity">
    <text evidence="1">Belongs to the UDP-glycosyltransferase family.</text>
</comment>
<evidence type="ECO:0000256" key="1">
    <source>
        <dbReference type="ARBA" id="ARBA00009995"/>
    </source>
</evidence>
<gene>
    <name evidence="4" type="ORF">Din_044265</name>
</gene>
<name>A0A5B7C2B6_DAVIN</name>
<dbReference type="PANTHER" id="PTHR11926">
    <property type="entry name" value="GLUCOSYL/GLUCURONOSYL TRANSFERASES"/>
    <property type="match status" value="1"/>
</dbReference>